<feature type="region of interest" description="Disordered" evidence="1">
    <location>
        <begin position="324"/>
        <end position="345"/>
    </location>
</feature>
<evidence type="ECO:0000313" key="2">
    <source>
        <dbReference type="EMBL" id="CAK0880009.1"/>
    </source>
</evidence>
<evidence type="ECO:0000256" key="1">
    <source>
        <dbReference type="SAM" id="MobiDB-lite"/>
    </source>
</evidence>
<feature type="region of interest" description="Disordered" evidence="1">
    <location>
        <begin position="13"/>
        <end position="37"/>
    </location>
</feature>
<protein>
    <submittedName>
        <fullName evidence="2">Uncharacterized protein</fullName>
    </submittedName>
</protein>
<comment type="caution">
    <text evidence="2">The sequence shown here is derived from an EMBL/GenBank/DDBJ whole genome shotgun (WGS) entry which is preliminary data.</text>
</comment>
<accession>A0ABN9W4Z7</accession>
<keyword evidence="3" id="KW-1185">Reference proteome</keyword>
<sequence>LLGGPLGAPLGRLGALSGGGKEEARGPRAPLPRGGSYDGDRRRLELRLAGRGAEGVLRRETFVWFRWHVKRRLVLTWKVVGKSVLVEFSGLSIGPLPEANDFYRRAGLDDFACPRWERAGQKDYQACHLRKAVLLEELWNSNRTAFPEILQHYFGWLGDHAVLKGLAQQLGHGFGWSMLLMLSAPPSVVECLEFDDAGVVARTSLDARLDPEGAKLAARHGFKDLSLEIARPLLGDSPFGGLIRTVGDRWVPFATHMGLMASAGEPRWRGRGIRGADPAIIARLVALEVPGVARPLRGVFQRGYMSWRKRRPRLARGQLPDRGALLAVGGGDRGPRAAQPHLPGR</sequence>
<evidence type="ECO:0000313" key="3">
    <source>
        <dbReference type="Proteomes" id="UP001189429"/>
    </source>
</evidence>
<feature type="non-terminal residue" evidence="2">
    <location>
        <position position="345"/>
    </location>
</feature>
<dbReference type="Proteomes" id="UP001189429">
    <property type="component" value="Unassembled WGS sequence"/>
</dbReference>
<organism evidence="2 3">
    <name type="scientific">Prorocentrum cordatum</name>
    <dbReference type="NCBI Taxonomy" id="2364126"/>
    <lineage>
        <taxon>Eukaryota</taxon>
        <taxon>Sar</taxon>
        <taxon>Alveolata</taxon>
        <taxon>Dinophyceae</taxon>
        <taxon>Prorocentrales</taxon>
        <taxon>Prorocentraceae</taxon>
        <taxon>Prorocentrum</taxon>
    </lineage>
</organism>
<name>A0ABN9W4Z7_9DINO</name>
<dbReference type="EMBL" id="CAUYUJ010018028">
    <property type="protein sequence ID" value="CAK0880009.1"/>
    <property type="molecule type" value="Genomic_DNA"/>
</dbReference>
<gene>
    <name evidence="2" type="ORF">PCOR1329_LOCUS63270</name>
</gene>
<reference evidence="2" key="1">
    <citation type="submission" date="2023-10" db="EMBL/GenBank/DDBJ databases">
        <authorList>
            <person name="Chen Y."/>
            <person name="Shah S."/>
            <person name="Dougan E. K."/>
            <person name="Thang M."/>
            <person name="Chan C."/>
        </authorList>
    </citation>
    <scope>NUCLEOTIDE SEQUENCE [LARGE SCALE GENOMIC DNA]</scope>
</reference>
<proteinExistence type="predicted"/>
<feature type="non-terminal residue" evidence="2">
    <location>
        <position position="1"/>
    </location>
</feature>